<evidence type="ECO:0000313" key="14">
    <source>
        <dbReference type="Proteomes" id="UP000663842"/>
    </source>
</evidence>
<evidence type="ECO:0000313" key="13">
    <source>
        <dbReference type="EMBL" id="CAF3787055.1"/>
    </source>
</evidence>
<feature type="binding site" evidence="10">
    <location>
        <position position="198"/>
    </location>
    <ligand>
        <name>S-adenosyl-L-methionine</name>
        <dbReference type="ChEBI" id="CHEBI:59789"/>
    </ligand>
</feature>
<dbReference type="PANTHER" id="PTHR11727:SF7">
    <property type="entry name" value="DIMETHYLADENOSINE TRANSFERASE-RELATED"/>
    <property type="match status" value="1"/>
</dbReference>
<dbReference type="InterPro" id="IPR001737">
    <property type="entry name" value="KsgA/Erm"/>
</dbReference>
<feature type="binding site" evidence="10">
    <location>
        <position position="151"/>
    </location>
    <ligand>
        <name>S-adenosyl-L-methionine</name>
        <dbReference type="ChEBI" id="CHEBI:59789"/>
    </ligand>
</feature>
<dbReference type="SUPFAM" id="SSF53335">
    <property type="entry name" value="S-adenosyl-L-methionine-dependent methyltransferases"/>
    <property type="match status" value="1"/>
</dbReference>
<comment type="caution">
    <text evidence="13">The sequence shown here is derived from an EMBL/GenBank/DDBJ whole genome shotgun (WGS) entry which is preliminary data.</text>
</comment>
<organism evidence="13 14">
    <name type="scientific">Rotaria magnacalcarata</name>
    <dbReference type="NCBI Taxonomy" id="392030"/>
    <lineage>
        <taxon>Eukaryota</taxon>
        <taxon>Metazoa</taxon>
        <taxon>Spiralia</taxon>
        <taxon>Gnathifera</taxon>
        <taxon>Rotifera</taxon>
        <taxon>Eurotatoria</taxon>
        <taxon>Bdelloidea</taxon>
        <taxon>Philodinida</taxon>
        <taxon>Philodinidae</taxon>
        <taxon>Rotaria</taxon>
    </lineage>
</organism>
<dbReference type="Proteomes" id="UP000663842">
    <property type="component" value="Unassembled WGS sequence"/>
</dbReference>
<keyword evidence="7 10" id="KW-0694">RNA-binding</keyword>
<feature type="binding site" evidence="10">
    <location>
        <position position="124"/>
    </location>
    <ligand>
        <name>S-adenosyl-L-methionine</name>
        <dbReference type="ChEBI" id="CHEBI:59789"/>
    </ligand>
</feature>
<evidence type="ECO:0000256" key="8">
    <source>
        <dbReference type="ARBA" id="ARBA00035020"/>
    </source>
</evidence>
<comment type="similarity">
    <text evidence="1">Belongs to the HesB/IscA family.</text>
</comment>
<evidence type="ECO:0000256" key="3">
    <source>
        <dbReference type="ARBA" id="ARBA00022552"/>
    </source>
</evidence>
<feature type="binding site" evidence="10">
    <location>
        <position position="126"/>
    </location>
    <ligand>
        <name>S-adenosyl-L-methionine</name>
        <dbReference type="ChEBI" id="CHEBI:59789"/>
    </ligand>
</feature>
<feature type="binding site" evidence="10">
    <location>
        <position position="173"/>
    </location>
    <ligand>
        <name>S-adenosyl-L-methionine</name>
        <dbReference type="ChEBI" id="CHEBI:59789"/>
    </ligand>
</feature>
<dbReference type="EC" id="2.1.1.-" evidence="11"/>
<evidence type="ECO:0000256" key="5">
    <source>
        <dbReference type="ARBA" id="ARBA00022679"/>
    </source>
</evidence>
<reference evidence="13" key="1">
    <citation type="submission" date="2021-02" db="EMBL/GenBank/DDBJ databases">
        <authorList>
            <person name="Nowell W R."/>
        </authorList>
    </citation>
    <scope>NUCLEOTIDE SEQUENCE</scope>
</reference>
<keyword evidence="5 10" id="KW-0808">Transferase</keyword>
<dbReference type="NCBIfam" id="TIGR00755">
    <property type="entry name" value="ksgA"/>
    <property type="match status" value="1"/>
</dbReference>
<keyword evidence="6 10" id="KW-0949">S-adenosyl-L-methionine</keyword>
<dbReference type="InterPro" id="IPR020598">
    <property type="entry name" value="rRNA_Ade_methylase_Trfase_N"/>
</dbReference>
<dbReference type="InterPro" id="IPR020596">
    <property type="entry name" value="rRNA_Ade_Mease_Trfase_CS"/>
</dbReference>
<evidence type="ECO:0000256" key="2">
    <source>
        <dbReference type="ARBA" id="ARBA00022490"/>
    </source>
</evidence>
<dbReference type="EMBL" id="CAJOBF010000268">
    <property type="protein sequence ID" value="CAF3787055.1"/>
    <property type="molecule type" value="Genomic_DNA"/>
</dbReference>
<dbReference type="InterPro" id="IPR029063">
    <property type="entry name" value="SAM-dependent_MTases_sf"/>
</dbReference>
<dbReference type="SMART" id="SM00650">
    <property type="entry name" value="rADc"/>
    <property type="match status" value="1"/>
</dbReference>
<dbReference type="Pfam" id="PF00398">
    <property type="entry name" value="RrnaAD"/>
    <property type="match status" value="1"/>
</dbReference>
<dbReference type="Gene3D" id="1.10.8.100">
    <property type="entry name" value="Ribosomal RNA adenine dimethylase-like, domain 2"/>
    <property type="match status" value="1"/>
</dbReference>
<dbReference type="Pfam" id="PF01521">
    <property type="entry name" value="Fe-S_biosyn"/>
    <property type="match status" value="1"/>
</dbReference>
<dbReference type="InterPro" id="IPR035903">
    <property type="entry name" value="HesB-like_dom_sf"/>
</dbReference>
<dbReference type="AlphaFoldDB" id="A0A819AKG4"/>
<feature type="binding site" evidence="10">
    <location>
        <position position="218"/>
    </location>
    <ligand>
        <name>S-adenosyl-L-methionine</name>
        <dbReference type="ChEBI" id="CHEBI:59789"/>
    </ligand>
</feature>
<dbReference type="SUPFAM" id="SSF89360">
    <property type="entry name" value="HesB-like domain"/>
    <property type="match status" value="1"/>
</dbReference>
<dbReference type="HAMAP" id="MF_00607">
    <property type="entry name" value="16SrRNA_methyltr_A"/>
    <property type="match status" value="1"/>
</dbReference>
<dbReference type="CDD" id="cd02440">
    <property type="entry name" value="AdoMet_MTases"/>
    <property type="match status" value="1"/>
</dbReference>
<sequence>MKAILPTSSPQNKQVMALTDRAIDEVRNLLKKRGKPSVGIRIGVKSGGCSGLKYFVEYADEKGKYDEVVQEQDITILIDPKALMYLLGTQMDYVSEQFKSEALPSIAKLASKHGIAPLKKLGQNFIFDESLCDKIVRASGLKKGDIALEVGPGPAGLTRSILNASPKELIVIEMDDRCIPLLDEIKTIYPALTIKHADALKIKLQDLSIDKKINIISNLPYNIGSVLLIAWLHQFQILNSMTLMLQKEVVDRIVAKPGTKAYGRLSVICQIVCNVEKCFDVSPKAFYPEPKIWSSVVRLEPKKNVPNQNLLLKIEKITNIAFSGRRKMIKSSLKLLSPDISSILKKLSIADTLRAENLSPQDYLALAEEMIILEF</sequence>
<keyword evidence="2" id="KW-0963">Cytoplasm</keyword>
<evidence type="ECO:0000259" key="12">
    <source>
        <dbReference type="SMART" id="SM00650"/>
    </source>
</evidence>
<dbReference type="PANTHER" id="PTHR11727">
    <property type="entry name" value="DIMETHYLADENOSINE TRANSFERASE"/>
    <property type="match status" value="1"/>
</dbReference>
<dbReference type="NCBIfam" id="TIGR00049">
    <property type="entry name" value="iron-sulfur cluster assembly accessory protein"/>
    <property type="match status" value="1"/>
</dbReference>
<dbReference type="PROSITE" id="PS51689">
    <property type="entry name" value="SAM_RNA_A_N6_MT"/>
    <property type="match status" value="1"/>
</dbReference>
<evidence type="ECO:0000256" key="1">
    <source>
        <dbReference type="ARBA" id="ARBA00006718"/>
    </source>
</evidence>
<evidence type="ECO:0000256" key="9">
    <source>
        <dbReference type="ARBA" id="ARBA00046134"/>
    </source>
</evidence>
<dbReference type="PROSITE" id="PS01131">
    <property type="entry name" value="RRNA_A_DIMETH"/>
    <property type="match status" value="1"/>
</dbReference>
<protein>
    <recommendedName>
        <fullName evidence="11">rRNA adenine N(6)-methyltransferase</fullName>
        <ecNumber evidence="11">2.1.1.-</ecNumber>
    </recommendedName>
</protein>
<dbReference type="GO" id="GO:0005730">
    <property type="term" value="C:nucleolus"/>
    <property type="evidence" value="ECO:0007669"/>
    <property type="project" value="TreeGrafter"/>
</dbReference>
<dbReference type="Gene3D" id="2.60.300.12">
    <property type="entry name" value="HesB-like domain"/>
    <property type="match status" value="1"/>
</dbReference>
<feature type="domain" description="Ribosomal RNA adenine methylase transferase N-terminal" evidence="12">
    <location>
        <begin position="131"/>
        <end position="303"/>
    </location>
</feature>
<dbReference type="InterPro" id="IPR011530">
    <property type="entry name" value="rRNA_adenine_dimethylase"/>
</dbReference>
<dbReference type="GO" id="GO:0051536">
    <property type="term" value="F:iron-sulfur cluster binding"/>
    <property type="evidence" value="ECO:0007669"/>
    <property type="project" value="InterPro"/>
</dbReference>
<accession>A0A819AKG4</accession>
<dbReference type="InterPro" id="IPR016092">
    <property type="entry name" value="ATAP"/>
</dbReference>
<keyword evidence="3 11" id="KW-0698">rRNA processing</keyword>
<gene>
    <name evidence="13" type="ORF">UXM345_LOCUS4001</name>
</gene>
<name>A0A819AKG4_9BILA</name>
<dbReference type="Gene3D" id="3.40.50.150">
    <property type="entry name" value="Vaccinia Virus protein VP39"/>
    <property type="match status" value="1"/>
</dbReference>
<dbReference type="GO" id="GO:0003723">
    <property type="term" value="F:RNA binding"/>
    <property type="evidence" value="ECO:0007669"/>
    <property type="project" value="UniProtKB-UniRule"/>
</dbReference>
<dbReference type="GO" id="GO:0000179">
    <property type="term" value="F:rRNA (adenine-N6,N6-)-dimethyltransferase activity"/>
    <property type="evidence" value="ECO:0007669"/>
    <property type="project" value="UniProtKB-UniRule"/>
</dbReference>
<dbReference type="InterPro" id="IPR023165">
    <property type="entry name" value="rRNA_Ade_diMease-like_C"/>
</dbReference>
<comment type="subunit">
    <text evidence="8">Part of the small subunit (SSU) processome, composed of more than 70 proteins and the RNA chaperone small nucleolar RNA (snoRNA) U3.</text>
</comment>
<evidence type="ECO:0000256" key="7">
    <source>
        <dbReference type="ARBA" id="ARBA00022884"/>
    </source>
</evidence>
<dbReference type="GO" id="GO:0016226">
    <property type="term" value="P:iron-sulfur cluster assembly"/>
    <property type="evidence" value="ECO:0007669"/>
    <property type="project" value="InterPro"/>
</dbReference>
<evidence type="ECO:0000256" key="6">
    <source>
        <dbReference type="ARBA" id="ARBA00022691"/>
    </source>
</evidence>
<keyword evidence="4 10" id="KW-0489">Methyltransferase</keyword>
<evidence type="ECO:0000256" key="11">
    <source>
        <dbReference type="RuleBase" id="RU362106"/>
    </source>
</evidence>
<evidence type="ECO:0000256" key="4">
    <source>
        <dbReference type="ARBA" id="ARBA00022603"/>
    </source>
</evidence>
<comment type="similarity">
    <text evidence="10 11">Belongs to the class I-like SAM-binding methyltransferase superfamily. rRNA adenine N(6)-methyltransferase family.</text>
</comment>
<proteinExistence type="inferred from homology"/>
<evidence type="ECO:0000256" key="10">
    <source>
        <dbReference type="PROSITE-ProRule" id="PRU01026"/>
    </source>
</evidence>
<comment type="function">
    <text evidence="9">Specifically dimethylates two adjacent adenosines in the loop of a conserved hairpin near the 3'-end of 18S rRNA in the 40S particle. Involved in the pre-rRNA processing steps leading to small-subunit rRNA production independently of its RNA-modifying catalytic activity. Part of the small subunit (SSU) processome, first precursor of the small eukaryotic ribosomal subunit. During the assembly of the SSU processome in the nucleolus, many ribosome biogenesis factors, an RNA chaperone and ribosomal proteins associate with the nascent pre-rRNA and work in concert to generate RNA folding, modifications, rearrangements and cleavage as well as targeted degradation of pre-ribosomal RNA by the RNA exosome.</text>
</comment>
<dbReference type="InterPro" id="IPR000361">
    <property type="entry name" value="ATAP_core_dom"/>
</dbReference>